<organism evidence="2 3">
    <name type="scientific">Streptococcus varani</name>
    <dbReference type="NCBI Taxonomy" id="1608583"/>
    <lineage>
        <taxon>Bacteria</taxon>
        <taxon>Bacillati</taxon>
        <taxon>Bacillota</taxon>
        <taxon>Bacilli</taxon>
        <taxon>Lactobacillales</taxon>
        <taxon>Streptococcaceae</taxon>
        <taxon>Streptococcus</taxon>
    </lineage>
</organism>
<gene>
    <name evidence="2" type="ORF">BN1356_00553</name>
</gene>
<accession>A0A0E4H3X1</accession>
<feature type="transmembrane region" description="Helical" evidence="1">
    <location>
        <begin position="66"/>
        <end position="84"/>
    </location>
</feature>
<sequence>MLKWGMLSLVGFVLLFALSKVLAGLALGGLFMILGILTVFFLFLSMNLLVGAMIGRVLKYSSPYSAFVIAMVIVFFLALLFGAASFNNGASTFETNVNHLTGYAIIGSTIMYQSFLLIGAGIHYVFIGRKKMSKNQQDSN</sequence>
<evidence type="ECO:0000313" key="2">
    <source>
        <dbReference type="EMBL" id="CQR24192.1"/>
    </source>
</evidence>
<dbReference type="RefSeq" id="WP_093649885.1">
    <property type="nucleotide sequence ID" value="NZ_CTEN01000001.1"/>
</dbReference>
<dbReference type="AlphaFoldDB" id="A0A0E4H3X1"/>
<keyword evidence="1" id="KW-1133">Transmembrane helix</keyword>
<proteinExistence type="predicted"/>
<name>A0A0E4H3X1_9STRE</name>
<dbReference type="Proteomes" id="UP000198604">
    <property type="component" value="Unassembled WGS sequence"/>
</dbReference>
<keyword evidence="1" id="KW-0812">Transmembrane</keyword>
<evidence type="ECO:0000313" key="3">
    <source>
        <dbReference type="Proteomes" id="UP000198604"/>
    </source>
</evidence>
<keyword evidence="1" id="KW-0472">Membrane</keyword>
<evidence type="ECO:0000256" key="1">
    <source>
        <dbReference type="SAM" id="Phobius"/>
    </source>
</evidence>
<reference evidence="3" key="1">
    <citation type="submission" date="2015-03" db="EMBL/GenBank/DDBJ databases">
        <authorList>
            <person name="Urmite Genomes"/>
        </authorList>
    </citation>
    <scope>NUCLEOTIDE SEQUENCE [LARGE SCALE GENOMIC DNA]</scope>
    <source>
        <strain evidence="3">FF10</strain>
    </source>
</reference>
<dbReference type="EMBL" id="CTEN01000001">
    <property type="protein sequence ID" value="CQR24192.1"/>
    <property type="molecule type" value="Genomic_DNA"/>
</dbReference>
<feature type="transmembrane region" description="Helical" evidence="1">
    <location>
        <begin position="104"/>
        <end position="127"/>
    </location>
</feature>
<feature type="transmembrane region" description="Helical" evidence="1">
    <location>
        <begin position="33"/>
        <end position="54"/>
    </location>
</feature>
<keyword evidence="3" id="KW-1185">Reference proteome</keyword>
<protein>
    <submittedName>
        <fullName evidence="2">Uncharacterized protein</fullName>
    </submittedName>
</protein>
<dbReference type="STRING" id="1608583.BN1356_00553"/>